<evidence type="ECO:0000256" key="2">
    <source>
        <dbReference type="ARBA" id="ARBA00023163"/>
    </source>
</evidence>
<feature type="domain" description="HTH araC/xylS-type" evidence="3">
    <location>
        <begin position="230"/>
        <end position="329"/>
    </location>
</feature>
<dbReference type="GO" id="GO:0043565">
    <property type="term" value="F:sequence-specific DNA binding"/>
    <property type="evidence" value="ECO:0007669"/>
    <property type="project" value="InterPro"/>
</dbReference>
<evidence type="ECO:0000313" key="5">
    <source>
        <dbReference type="Proteomes" id="UP000515344"/>
    </source>
</evidence>
<dbReference type="InterPro" id="IPR009057">
    <property type="entry name" value="Homeodomain-like_sf"/>
</dbReference>
<dbReference type="PANTHER" id="PTHR47893:SF1">
    <property type="entry name" value="REGULATORY PROTEIN PCHR"/>
    <property type="match status" value="1"/>
</dbReference>
<gene>
    <name evidence="4" type="ORF">H4075_04230</name>
</gene>
<dbReference type="GO" id="GO:0003700">
    <property type="term" value="F:DNA-binding transcription factor activity"/>
    <property type="evidence" value="ECO:0007669"/>
    <property type="project" value="InterPro"/>
</dbReference>
<organism evidence="4 5">
    <name type="scientific">Lacibacter sediminis</name>
    <dbReference type="NCBI Taxonomy" id="2760713"/>
    <lineage>
        <taxon>Bacteria</taxon>
        <taxon>Pseudomonadati</taxon>
        <taxon>Bacteroidota</taxon>
        <taxon>Chitinophagia</taxon>
        <taxon>Chitinophagales</taxon>
        <taxon>Chitinophagaceae</taxon>
        <taxon>Lacibacter</taxon>
    </lineage>
</organism>
<proteinExistence type="predicted"/>
<evidence type="ECO:0000256" key="1">
    <source>
        <dbReference type="ARBA" id="ARBA00023015"/>
    </source>
</evidence>
<dbReference type="RefSeq" id="WP_182804459.1">
    <property type="nucleotide sequence ID" value="NZ_CP060007.1"/>
</dbReference>
<dbReference type="Gene3D" id="1.10.10.60">
    <property type="entry name" value="Homeodomain-like"/>
    <property type="match status" value="2"/>
</dbReference>
<sequence>MFSFEYTHSSYKDMISDLAAKLQVKLKDNWLFFPEEIASGYYRVLQLSNGLDVNVINCRINKDWLVSRKSDTKEYYTLRFDELIVEKEIRIGIDNDVVDRKKETVAVAYLTSSLFDWYYHGTKGTIFKGVNILIPRDWLGKLMGIETFDDILPAYIALRSRSFTMEPLDAVYFQLMNEIMEEDPDTPFPRLYIENRVQLLMERFFTRIHSRVSLADVQSNIKPDDIYTVLKIEKILVENFSNKPKSIEELSRKATMSSTKLKKIFKSVFGMPIYEYYQQKRMLKAGELLSTGKYSVKQVAVTIGYTNVSNFVTAFKKYMKEEPSNFIEA</sequence>
<dbReference type="InterPro" id="IPR053142">
    <property type="entry name" value="PchR_regulatory_protein"/>
</dbReference>
<evidence type="ECO:0000313" key="4">
    <source>
        <dbReference type="EMBL" id="QNA45416.1"/>
    </source>
</evidence>
<name>A0A7G5XIW3_9BACT</name>
<accession>A0A7G5XIW3</accession>
<keyword evidence="1" id="KW-0805">Transcription regulation</keyword>
<dbReference type="PROSITE" id="PS01124">
    <property type="entry name" value="HTH_ARAC_FAMILY_2"/>
    <property type="match status" value="1"/>
</dbReference>
<keyword evidence="5" id="KW-1185">Reference proteome</keyword>
<dbReference type="AlphaFoldDB" id="A0A7G5XIW3"/>
<dbReference type="SUPFAM" id="SSF46689">
    <property type="entry name" value="Homeodomain-like"/>
    <property type="match status" value="1"/>
</dbReference>
<dbReference type="SMART" id="SM00342">
    <property type="entry name" value="HTH_ARAC"/>
    <property type="match status" value="1"/>
</dbReference>
<dbReference type="KEGG" id="lacs:H4075_04230"/>
<protein>
    <submittedName>
        <fullName evidence="4">Helix-turn-helix transcriptional regulator</fullName>
    </submittedName>
</protein>
<keyword evidence="2" id="KW-0804">Transcription</keyword>
<dbReference type="PANTHER" id="PTHR47893">
    <property type="entry name" value="REGULATORY PROTEIN PCHR"/>
    <property type="match status" value="1"/>
</dbReference>
<reference evidence="5" key="1">
    <citation type="submission" date="2020-08" db="EMBL/GenBank/DDBJ databases">
        <title>Lacibacter sp. S13-6-6 genome sequencing.</title>
        <authorList>
            <person name="Jin L."/>
        </authorList>
    </citation>
    <scope>NUCLEOTIDE SEQUENCE [LARGE SCALE GENOMIC DNA]</scope>
    <source>
        <strain evidence="5">S13-6-6</strain>
    </source>
</reference>
<dbReference type="InterPro" id="IPR018060">
    <property type="entry name" value="HTH_AraC"/>
</dbReference>
<evidence type="ECO:0000259" key="3">
    <source>
        <dbReference type="PROSITE" id="PS01124"/>
    </source>
</evidence>
<dbReference type="EMBL" id="CP060007">
    <property type="protein sequence ID" value="QNA45416.1"/>
    <property type="molecule type" value="Genomic_DNA"/>
</dbReference>
<dbReference type="Pfam" id="PF12833">
    <property type="entry name" value="HTH_18"/>
    <property type="match status" value="1"/>
</dbReference>
<dbReference type="Proteomes" id="UP000515344">
    <property type="component" value="Chromosome"/>
</dbReference>